<keyword evidence="5 7" id="KW-0805">Transcription regulation</keyword>
<comment type="similarity">
    <text evidence="7">Belongs to the NusA family.</text>
</comment>
<dbReference type="GO" id="GO:0006353">
    <property type="term" value="P:DNA-templated transcription termination"/>
    <property type="evidence" value="ECO:0007669"/>
    <property type="project" value="UniProtKB-UniRule"/>
</dbReference>
<evidence type="ECO:0000256" key="2">
    <source>
        <dbReference type="ARBA" id="ARBA00022490"/>
    </source>
</evidence>
<evidence type="ECO:0000256" key="4">
    <source>
        <dbReference type="ARBA" id="ARBA00022884"/>
    </source>
</evidence>
<dbReference type="GO" id="GO:0003700">
    <property type="term" value="F:DNA-binding transcription factor activity"/>
    <property type="evidence" value="ECO:0007669"/>
    <property type="project" value="InterPro"/>
</dbReference>
<dbReference type="FunFam" id="3.30.300.20:FF:000005">
    <property type="entry name" value="Transcription termination/antitermination protein NusA"/>
    <property type="match status" value="1"/>
</dbReference>
<dbReference type="Pfam" id="PF26594">
    <property type="entry name" value="KH_NusA_2nd"/>
    <property type="match status" value="1"/>
</dbReference>
<dbReference type="CDD" id="cd02134">
    <property type="entry name" value="KH-II_NusA_rpt1"/>
    <property type="match status" value="1"/>
</dbReference>
<dbReference type="Gene3D" id="3.30.1480.10">
    <property type="entry name" value="NusA, N-terminal domain"/>
    <property type="match status" value="1"/>
</dbReference>
<feature type="compositionally biased region" description="Basic and acidic residues" evidence="8">
    <location>
        <begin position="119"/>
        <end position="136"/>
    </location>
</feature>
<dbReference type="SUPFAM" id="SSF50249">
    <property type="entry name" value="Nucleic acid-binding proteins"/>
    <property type="match status" value="1"/>
</dbReference>
<dbReference type="Pfam" id="PF13184">
    <property type="entry name" value="KH_NusA_1st"/>
    <property type="match status" value="1"/>
</dbReference>
<feature type="region of interest" description="Disordered" evidence="8">
    <location>
        <begin position="64"/>
        <end position="161"/>
    </location>
</feature>
<keyword evidence="2 7" id="KW-0963">Cytoplasm</keyword>
<comment type="caution">
    <text evidence="11">The sequence shown here is derived from an EMBL/GenBank/DDBJ whole genome shotgun (WGS) entry which is preliminary data.</text>
</comment>
<evidence type="ECO:0000259" key="10">
    <source>
        <dbReference type="SMART" id="SM00322"/>
    </source>
</evidence>
<sequence length="519" mass="57452">MAQNEIAAATRAICEEKGITLEAVVEAIESALAAAYRKDFGQKNQNIKVDFDLETAKSKVYDEKIVVEDMPEEEEGEQVTTGEQGASEKEADDNKKIKKLSASFANSAGGQKNKKQKNKKEETAEEAGKKEEKQDAESSDNPNEEEEVRRFNPRSEIQLTDAKNLKKSAKVGDIIKTDLEVPAEYGRMAAQTAKQVIIQRIREIERSNLLKEFKEKEHEVLTGVVQRREGRIVLVDLGRTAGILTADGQVPGERYEPGQRIKVYVEGVNTTAKGPEIILSRTSDEIVRKIFMLEIPEISNGLVEIKAVSREAGSRSKIAVYAAEDNVDPIGSCVGQRGARIQTIIGELSGEKVDIIEYDEDQTKFIANSLSPAKVLKVEVNEGKRIATAMVAADQLSLAIGRGGQNVRLAARLTGWKIDVKEAKAIMKPENEKSEDEESKKNEARSTKSKIGDQKPDIKDEDEVKNGKEEDTDNQQKNRTEKILFGQPSAENLEKTSDQKDTIKSQKKKPAKKGGKKEK</sequence>
<dbReference type="InterPro" id="IPR058582">
    <property type="entry name" value="KH_NusA_2nd"/>
</dbReference>
<evidence type="ECO:0000256" key="7">
    <source>
        <dbReference type="HAMAP-Rule" id="MF_00945"/>
    </source>
</evidence>
<comment type="subcellular location">
    <subcellularLocation>
        <location evidence="7">Cytoplasm</location>
    </subcellularLocation>
</comment>
<protein>
    <recommendedName>
        <fullName evidence="7">Transcription termination/antitermination protein NusA</fullName>
    </recommendedName>
</protein>
<organism evidence="11 12">
    <name type="scientific">Candidatus Falkowbacteria bacterium CG10_big_fil_rev_8_21_14_0_10_43_10</name>
    <dbReference type="NCBI Taxonomy" id="1974567"/>
    <lineage>
        <taxon>Bacteria</taxon>
        <taxon>Candidatus Falkowiibacteriota</taxon>
    </lineage>
</organism>
<dbReference type="GO" id="GO:0003723">
    <property type="term" value="F:RNA binding"/>
    <property type="evidence" value="ECO:0007669"/>
    <property type="project" value="UniProtKB-UniRule"/>
</dbReference>
<keyword evidence="1 7" id="KW-0806">Transcription termination</keyword>
<evidence type="ECO:0000256" key="3">
    <source>
        <dbReference type="ARBA" id="ARBA00022814"/>
    </source>
</evidence>
<keyword evidence="6 7" id="KW-0804">Transcription</keyword>
<feature type="domain" description="K Homology" evidence="10">
    <location>
        <begin position="386"/>
        <end position="484"/>
    </location>
</feature>
<feature type="domain" description="K Homology" evidence="10">
    <location>
        <begin position="312"/>
        <end position="385"/>
    </location>
</feature>
<evidence type="ECO:0000256" key="8">
    <source>
        <dbReference type="SAM" id="MobiDB-lite"/>
    </source>
</evidence>
<dbReference type="PANTHER" id="PTHR22648:SF0">
    <property type="entry name" value="TRANSCRIPTION TERMINATION_ANTITERMINATION PROTEIN NUSA"/>
    <property type="match status" value="1"/>
</dbReference>
<feature type="compositionally biased region" description="Basic residues" evidence="8">
    <location>
        <begin position="505"/>
        <end position="519"/>
    </location>
</feature>
<accession>A0A2H0V2F3</accession>
<dbReference type="InterPro" id="IPR015946">
    <property type="entry name" value="KH_dom-like_a/b"/>
</dbReference>
<dbReference type="SMART" id="SM00316">
    <property type="entry name" value="S1"/>
    <property type="match status" value="1"/>
</dbReference>
<dbReference type="CDD" id="cd04455">
    <property type="entry name" value="S1_NusA"/>
    <property type="match status" value="1"/>
</dbReference>
<feature type="region of interest" description="Disordered" evidence="8">
    <location>
        <begin position="427"/>
        <end position="519"/>
    </location>
</feature>
<evidence type="ECO:0000313" key="11">
    <source>
        <dbReference type="EMBL" id="PIR93267.1"/>
    </source>
</evidence>
<dbReference type="Gene3D" id="2.40.50.140">
    <property type="entry name" value="Nucleic acid-binding proteins"/>
    <property type="match status" value="1"/>
</dbReference>
<keyword evidence="3 7" id="KW-0889">Transcription antitermination</keyword>
<dbReference type="Pfam" id="PF08529">
    <property type="entry name" value="NusA_N"/>
    <property type="match status" value="2"/>
</dbReference>
<dbReference type="InterPro" id="IPR025249">
    <property type="entry name" value="TF_NusA_KH_1st"/>
</dbReference>
<keyword evidence="4 7" id="KW-0694">RNA-binding</keyword>
<dbReference type="CDD" id="cd22529">
    <property type="entry name" value="KH-II_NusA_rpt2"/>
    <property type="match status" value="1"/>
</dbReference>
<dbReference type="InterPro" id="IPR003029">
    <property type="entry name" value="S1_domain"/>
</dbReference>
<dbReference type="SUPFAM" id="SSF69705">
    <property type="entry name" value="Transcription factor NusA, N-terminal domain"/>
    <property type="match status" value="1"/>
</dbReference>
<dbReference type="AlphaFoldDB" id="A0A2H0V2F3"/>
<dbReference type="Proteomes" id="UP000228626">
    <property type="component" value="Unassembled WGS sequence"/>
</dbReference>
<name>A0A2H0V2F3_9BACT</name>
<dbReference type="InterPro" id="IPR004087">
    <property type="entry name" value="KH_dom"/>
</dbReference>
<dbReference type="InterPro" id="IPR010213">
    <property type="entry name" value="TF_NusA"/>
</dbReference>
<evidence type="ECO:0000256" key="6">
    <source>
        <dbReference type="ARBA" id="ARBA00023163"/>
    </source>
</evidence>
<gene>
    <name evidence="7" type="primary">nusA</name>
    <name evidence="11" type="ORF">COT99_01690</name>
</gene>
<evidence type="ECO:0000313" key="12">
    <source>
        <dbReference type="Proteomes" id="UP000228626"/>
    </source>
</evidence>
<dbReference type="Gene3D" id="3.30.300.20">
    <property type="match status" value="2"/>
</dbReference>
<dbReference type="HAMAP" id="MF_00945_B">
    <property type="entry name" value="NusA_B"/>
    <property type="match status" value="1"/>
</dbReference>
<dbReference type="GO" id="GO:0005829">
    <property type="term" value="C:cytosol"/>
    <property type="evidence" value="ECO:0007669"/>
    <property type="project" value="TreeGrafter"/>
</dbReference>
<dbReference type="InterPro" id="IPR009019">
    <property type="entry name" value="KH_sf_prok-type"/>
</dbReference>
<reference evidence="12" key="1">
    <citation type="submission" date="2017-09" db="EMBL/GenBank/DDBJ databases">
        <title>Depth-based differentiation of microbial function through sediment-hosted aquifers and enrichment of novel symbionts in the deep terrestrial subsurface.</title>
        <authorList>
            <person name="Probst A.J."/>
            <person name="Ladd B."/>
            <person name="Jarett J.K."/>
            <person name="Geller-Mcgrath D.E."/>
            <person name="Sieber C.M.K."/>
            <person name="Emerson J.B."/>
            <person name="Anantharaman K."/>
            <person name="Thomas B.C."/>
            <person name="Malmstrom R."/>
            <person name="Stieglmeier M."/>
            <person name="Klingl A."/>
            <person name="Woyke T."/>
            <person name="Ryan C.M."/>
            <person name="Banfield J.F."/>
        </authorList>
    </citation>
    <scope>NUCLEOTIDE SEQUENCE [LARGE SCALE GENOMIC DNA]</scope>
</reference>
<feature type="domain" description="S1 motif" evidence="9">
    <location>
        <begin position="216"/>
        <end position="282"/>
    </location>
</feature>
<feature type="compositionally biased region" description="Basic and acidic residues" evidence="8">
    <location>
        <begin position="492"/>
        <end position="504"/>
    </location>
</feature>
<dbReference type="SUPFAM" id="SSF54814">
    <property type="entry name" value="Prokaryotic type KH domain (KH-domain type II)"/>
    <property type="match status" value="2"/>
</dbReference>
<dbReference type="EMBL" id="PFAR01000021">
    <property type="protein sequence ID" value="PIR93267.1"/>
    <property type="molecule type" value="Genomic_DNA"/>
</dbReference>
<evidence type="ECO:0000259" key="9">
    <source>
        <dbReference type="SMART" id="SM00316"/>
    </source>
</evidence>
<dbReference type="PANTHER" id="PTHR22648">
    <property type="entry name" value="TRANSCRIPTION TERMINATION FACTOR NUSA"/>
    <property type="match status" value="1"/>
</dbReference>
<dbReference type="InterPro" id="IPR013735">
    <property type="entry name" value="TF_NusA_N"/>
</dbReference>
<proteinExistence type="inferred from homology"/>
<dbReference type="NCBIfam" id="TIGR01953">
    <property type="entry name" value="NusA"/>
    <property type="match status" value="1"/>
</dbReference>
<dbReference type="InterPro" id="IPR036555">
    <property type="entry name" value="NusA_N_sf"/>
</dbReference>
<comment type="function">
    <text evidence="7">Participates in both transcription termination and antitermination.</text>
</comment>
<feature type="compositionally biased region" description="Basic and acidic residues" evidence="8">
    <location>
        <begin position="86"/>
        <end position="95"/>
    </location>
</feature>
<evidence type="ECO:0000256" key="1">
    <source>
        <dbReference type="ARBA" id="ARBA00022472"/>
    </source>
</evidence>
<dbReference type="PROSITE" id="PS50084">
    <property type="entry name" value="KH_TYPE_1"/>
    <property type="match status" value="1"/>
</dbReference>
<dbReference type="SMART" id="SM00322">
    <property type="entry name" value="KH"/>
    <property type="match status" value="2"/>
</dbReference>
<dbReference type="InterPro" id="IPR030842">
    <property type="entry name" value="TF_NusA_bacterial"/>
</dbReference>
<dbReference type="GO" id="GO:0031564">
    <property type="term" value="P:transcription antitermination"/>
    <property type="evidence" value="ECO:0007669"/>
    <property type="project" value="UniProtKB-UniRule"/>
</dbReference>
<comment type="subunit">
    <text evidence="7">Monomer. Binds directly to the core enzyme of the DNA-dependent RNA polymerase and to nascent RNA.</text>
</comment>
<dbReference type="FunFam" id="3.30.300.20:FF:000002">
    <property type="entry name" value="Transcription termination/antitermination protein NusA"/>
    <property type="match status" value="1"/>
</dbReference>
<dbReference type="InterPro" id="IPR012340">
    <property type="entry name" value="NA-bd_OB-fold"/>
</dbReference>
<evidence type="ECO:0000256" key="5">
    <source>
        <dbReference type="ARBA" id="ARBA00023015"/>
    </source>
</evidence>
<feature type="compositionally biased region" description="Basic and acidic residues" evidence="8">
    <location>
        <begin position="427"/>
        <end position="482"/>
    </location>
</feature>